<evidence type="ECO:0000313" key="2">
    <source>
        <dbReference type="Ensembl" id="ENSLLEP00000001906.1"/>
    </source>
</evidence>
<dbReference type="Ensembl" id="ENSLLET00000001989.1">
    <property type="protein sequence ID" value="ENSLLEP00000001906.1"/>
    <property type="gene ID" value="ENSLLEG00000001104.1"/>
</dbReference>
<feature type="region of interest" description="Disordered" evidence="1">
    <location>
        <begin position="681"/>
        <end position="703"/>
    </location>
</feature>
<evidence type="ECO:0000256" key="1">
    <source>
        <dbReference type="SAM" id="MobiDB-lite"/>
    </source>
</evidence>
<dbReference type="OrthoDB" id="9948556at2759"/>
<protein>
    <submittedName>
        <fullName evidence="2">Uncharacterized protein</fullName>
    </submittedName>
</protein>
<keyword evidence="3" id="KW-1185">Reference proteome</keyword>
<accession>A0A8C5LTM6</accession>
<organism evidence="2 3">
    <name type="scientific">Leptobrachium leishanense</name>
    <name type="common">Leishan spiny toad</name>
    <dbReference type="NCBI Taxonomy" id="445787"/>
    <lineage>
        <taxon>Eukaryota</taxon>
        <taxon>Metazoa</taxon>
        <taxon>Chordata</taxon>
        <taxon>Craniata</taxon>
        <taxon>Vertebrata</taxon>
        <taxon>Euteleostomi</taxon>
        <taxon>Amphibia</taxon>
        <taxon>Batrachia</taxon>
        <taxon>Anura</taxon>
        <taxon>Pelobatoidea</taxon>
        <taxon>Megophryidae</taxon>
        <taxon>Leptobrachium</taxon>
    </lineage>
</organism>
<dbReference type="Proteomes" id="UP000694569">
    <property type="component" value="Unplaced"/>
</dbReference>
<dbReference type="AlphaFoldDB" id="A0A8C5LTM6"/>
<feature type="region of interest" description="Disordered" evidence="1">
    <location>
        <begin position="287"/>
        <end position="306"/>
    </location>
</feature>
<proteinExistence type="predicted"/>
<sequence>MDRIGAGDTELAYVKSPSPVAVHNLQFLRYANGAEKLQELPGSSRGGGAACDERKVPDINSACDSNIDLIPSLDRNEKQFQKKMQLIFEKYNKPFEDDIVWTMEDLRNVDENGDCECRVVTSRNILEHSKVQRVNCNETYILSDLDDSELYGEDACGGQLVASKTAKPLVRLSDTKPGETYITDVDTILDLDESMSSKIFIQRQDCEHLSVNFSPVKCSPVNIRKVPRAADMNGSRKELSQRYLENNYQNNLFKSPSKKLLFTQIKQFIGRHNNSSILDSTVIIPSEKGDRKTDGEEADDEASNTSDLGNVSLAGCYPNMIECLSRLMDLPRKEMAAANIIRYYRRHVWFAKKHKQNIVKSRRAMCKARCSKMMVVSNLNGKEVSNTGSLKIKGLSPRMADNVNKSGLIECRKNTPTRCRDTTQTLDDSNSSLQKNTVLSKTFILDQTQNPVLTQTFILDADKTFSEGTRHAIHDYRKQKNELSFRLSHPSTSLRSSLENSPFKWSSDAWLVKCLARKEEVKSNVHSSPNKFRLAIQDQEAPNTLRRRHTFSTFPSQQRPIQSPANFSLTFENLYKKLSAEDLYNKSLSSAMRHRFSETVNALVYSPGSLRSKRRAGDDWSVPKTKRSHMAENFVNGKYSTYSPVRNISDLTQRQDSRLHQVPRSPLPMLMQRHDSAFCGSSTKQQYSRSPNAMNISRSSNSDNRINTSVYRKLNYTYDSDSSVTIKKVYNDLF</sequence>
<name>A0A8C5LTM6_9ANUR</name>
<dbReference type="GeneTree" id="ENSGT01010000229200"/>
<dbReference type="Gene3D" id="6.10.250.2320">
    <property type="match status" value="1"/>
</dbReference>
<feature type="compositionally biased region" description="Polar residues" evidence="1">
    <location>
        <begin position="681"/>
        <end position="694"/>
    </location>
</feature>
<evidence type="ECO:0000313" key="3">
    <source>
        <dbReference type="Proteomes" id="UP000694569"/>
    </source>
</evidence>
<reference evidence="2" key="1">
    <citation type="submission" date="2025-08" db="UniProtKB">
        <authorList>
            <consortium name="Ensembl"/>
        </authorList>
    </citation>
    <scope>IDENTIFICATION</scope>
</reference>
<reference evidence="2" key="2">
    <citation type="submission" date="2025-09" db="UniProtKB">
        <authorList>
            <consortium name="Ensembl"/>
        </authorList>
    </citation>
    <scope>IDENTIFICATION</scope>
</reference>